<dbReference type="InterPro" id="IPR003761">
    <property type="entry name" value="Exonuc_VII_S"/>
</dbReference>
<dbReference type="Proteomes" id="UP001065047">
    <property type="component" value="Unassembled WGS sequence"/>
</dbReference>
<accession>A0ABQ0PYC7</accession>
<gene>
    <name evidence="6" type="primary">xseB</name>
    <name evidence="7" type="ORF">AA14337_2881</name>
</gene>
<comment type="subunit">
    <text evidence="6">Heterooligomer composed of large and small subunits.</text>
</comment>
<evidence type="ECO:0000256" key="3">
    <source>
        <dbReference type="ARBA" id="ARBA00022722"/>
    </source>
</evidence>
<evidence type="ECO:0000313" key="7">
    <source>
        <dbReference type="EMBL" id="GBQ84627.1"/>
    </source>
</evidence>
<comment type="catalytic activity">
    <reaction evidence="6">
        <text>Exonucleolytic cleavage in either 5'- to 3'- or 3'- to 5'-direction to yield nucleoside 5'-phosphates.</text>
        <dbReference type="EC" id="3.1.11.6"/>
    </reaction>
</comment>
<name>A0ABQ0PYC7_9PROT</name>
<sequence>MTDRKTCAMSDNIKSLSFEDALSELEKIVRGLEGGQLKLEEAIASYERGAALRQHCETKLSEAEARVQAIVQRSDGSLTMKPMD</sequence>
<dbReference type="GeneID" id="29556047"/>
<proteinExistence type="inferred from homology"/>
<keyword evidence="2 6" id="KW-0963">Cytoplasm</keyword>
<dbReference type="NCBIfam" id="NF002140">
    <property type="entry name" value="PRK00977.1-4"/>
    <property type="match status" value="1"/>
</dbReference>
<dbReference type="HAMAP" id="MF_00337">
    <property type="entry name" value="Exonuc_7_S"/>
    <property type="match status" value="1"/>
</dbReference>
<dbReference type="SUPFAM" id="SSF116842">
    <property type="entry name" value="XseB-like"/>
    <property type="match status" value="1"/>
</dbReference>
<dbReference type="NCBIfam" id="TIGR01280">
    <property type="entry name" value="xseB"/>
    <property type="match status" value="1"/>
</dbReference>
<comment type="similarity">
    <text evidence="1 6">Belongs to the XseB family.</text>
</comment>
<keyword evidence="5 6" id="KW-0269">Exonuclease</keyword>
<dbReference type="EC" id="3.1.11.6" evidence="6"/>
<evidence type="ECO:0000256" key="2">
    <source>
        <dbReference type="ARBA" id="ARBA00022490"/>
    </source>
</evidence>
<dbReference type="PANTHER" id="PTHR34137:SF1">
    <property type="entry name" value="EXODEOXYRIBONUCLEASE 7 SMALL SUBUNIT"/>
    <property type="match status" value="1"/>
</dbReference>
<comment type="caution">
    <text evidence="7">The sequence shown here is derived from an EMBL/GenBank/DDBJ whole genome shotgun (WGS) entry which is preliminary data.</text>
</comment>
<dbReference type="RefSeq" id="WP_373320526.1">
    <property type="nucleotide sequence ID" value="NZ_BAPF01000045.1"/>
</dbReference>
<dbReference type="Pfam" id="PF02609">
    <property type="entry name" value="Exonuc_VII_S"/>
    <property type="match status" value="1"/>
</dbReference>
<comment type="subcellular location">
    <subcellularLocation>
        <location evidence="6">Cytoplasm</location>
    </subcellularLocation>
</comment>
<dbReference type="InterPro" id="IPR037004">
    <property type="entry name" value="Exonuc_VII_ssu_sf"/>
</dbReference>
<evidence type="ECO:0000256" key="4">
    <source>
        <dbReference type="ARBA" id="ARBA00022801"/>
    </source>
</evidence>
<evidence type="ECO:0000313" key="8">
    <source>
        <dbReference type="Proteomes" id="UP001065047"/>
    </source>
</evidence>
<keyword evidence="3 6" id="KW-0540">Nuclease</keyword>
<reference evidence="7" key="1">
    <citation type="submission" date="2013-04" db="EMBL/GenBank/DDBJ databases">
        <title>The genome sequencing project of 58 acetic acid bacteria.</title>
        <authorList>
            <person name="Okamoto-Kainuma A."/>
            <person name="Ishikawa M."/>
            <person name="Umino S."/>
            <person name="Koizumi Y."/>
            <person name="Shiwa Y."/>
            <person name="Yoshikawa H."/>
            <person name="Matsutani M."/>
            <person name="Matsushita K."/>
        </authorList>
    </citation>
    <scope>NUCLEOTIDE SEQUENCE</scope>
    <source>
        <strain evidence="7">DSM 14337</strain>
    </source>
</reference>
<dbReference type="EMBL" id="BAPF01000045">
    <property type="protein sequence ID" value="GBQ84627.1"/>
    <property type="molecule type" value="Genomic_DNA"/>
</dbReference>
<protein>
    <recommendedName>
        <fullName evidence="6">Exodeoxyribonuclease 7 small subunit</fullName>
        <ecNumber evidence="6">3.1.11.6</ecNumber>
    </recommendedName>
    <alternativeName>
        <fullName evidence="6">Exodeoxyribonuclease VII small subunit</fullName>
        <shortName evidence="6">Exonuclease VII small subunit</shortName>
    </alternativeName>
</protein>
<organism evidence="7 8">
    <name type="scientific">Acetobacter malorum DSM 14337</name>
    <dbReference type="NCBI Taxonomy" id="1307910"/>
    <lineage>
        <taxon>Bacteria</taxon>
        <taxon>Pseudomonadati</taxon>
        <taxon>Pseudomonadota</taxon>
        <taxon>Alphaproteobacteria</taxon>
        <taxon>Acetobacterales</taxon>
        <taxon>Acetobacteraceae</taxon>
        <taxon>Acetobacter</taxon>
    </lineage>
</organism>
<dbReference type="Gene3D" id="1.10.287.1040">
    <property type="entry name" value="Exonuclease VII, small subunit"/>
    <property type="match status" value="1"/>
</dbReference>
<keyword evidence="8" id="KW-1185">Reference proteome</keyword>
<evidence type="ECO:0000256" key="6">
    <source>
        <dbReference type="HAMAP-Rule" id="MF_00337"/>
    </source>
</evidence>
<comment type="function">
    <text evidence="6">Bidirectionally degrades single-stranded DNA into large acid-insoluble oligonucleotides, which are then degraded further into small acid-soluble oligonucleotides.</text>
</comment>
<keyword evidence="4 6" id="KW-0378">Hydrolase</keyword>
<evidence type="ECO:0000256" key="5">
    <source>
        <dbReference type="ARBA" id="ARBA00022839"/>
    </source>
</evidence>
<dbReference type="PANTHER" id="PTHR34137">
    <property type="entry name" value="EXODEOXYRIBONUCLEASE 7 SMALL SUBUNIT"/>
    <property type="match status" value="1"/>
</dbReference>
<evidence type="ECO:0000256" key="1">
    <source>
        <dbReference type="ARBA" id="ARBA00009998"/>
    </source>
</evidence>
<dbReference type="NCBIfam" id="NF002139">
    <property type="entry name" value="PRK00977.1-3"/>
    <property type="match status" value="1"/>
</dbReference>